<gene>
    <name evidence="3" type="ORF">KC01_LOCUS29369</name>
</gene>
<dbReference type="EMBL" id="OZ035825">
    <property type="protein sequence ID" value="CAL1601387.1"/>
    <property type="molecule type" value="Genomic_DNA"/>
</dbReference>
<organism evidence="3 4">
    <name type="scientific">Knipowitschia caucasica</name>
    <name type="common">Caucasian dwarf goby</name>
    <name type="synonym">Pomatoschistus caucasicus</name>
    <dbReference type="NCBI Taxonomy" id="637954"/>
    <lineage>
        <taxon>Eukaryota</taxon>
        <taxon>Metazoa</taxon>
        <taxon>Chordata</taxon>
        <taxon>Craniata</taxon>
        <taxon>Vertebrata</taxon>
        <taxon>Euteleostomi</taxon>
        <taxon>Actinopterygii</taxon>
        <taxon>Neopterygii</taxon>
        <taxon>Teleostei</taxon>
        <taxon>Neoteleostei</taxon>
        <taxon>Acanthomorphata</taxon>
        <taxon>Gobiaria</taxon>
        <taxon>Gobiiformes</taxon>
        <taxon>Gobioidei</taxon>
        <taxon>Gobiidae</taxon>
        <taxon>Gobiinae</taxon>
        <taxon>Knipowitschia</taxon>
    </lineage>
</organism>
<keyword evidence="4" id="KW-1185">Reference proteome</keyword>
<sequence>MKVIVIFACLFCAIVANPITIKINLDSSEINTNSTETLFIAQSSGNETSGIQSSESESSESVESASSDNTSEESDSLESNENLEMLAETRDDSMGSEENIRKSFVQVYSTVAQNNSVEDNSTEVKQPELLVKLSEKQPISAPTAKTMKQKVLSLLESKTTGVSSSSSESAEIPRTTGLITVTADSSESSESNETSSSSSESSESSHSSQSDENSNSSNTSAEVRNITQCVNGTQSCESEEYFFQDIGDDANYSFDNMMVPDEDERELSLRR</sequence>
<evidence type="ECO:0000313" key="3">
    <source>
        <dbReference type="EMBL" id="CAL1601387.1"/>
    </source>
</evidence>
<feature type="signal peptide" evidence="2">
    <location>
        <begin position="1"/>
        <end position="16"/>
    </location>
</feature>
<feature type="compositionally biased region" description="Low complexity" evidence="1">
    <location>
        <begin position="49"/>
        <end position="69"/>
    </location>
</feature>
<keyword evidence="2" id="KW-0732">Signal</keyword>
<reference evidence="3 4" key="1">
    <citation type="submission" date="2024-04" db="EMBL/GenBank/DDBJ databases">
        <authorList>
            <person name="Waldvogel A.-M."/>
            <person name="Schoenle A."/>
        </authorList>
    </citation>
    <scope>NUCLEOTIDE SEQUENCE [LARGE SCALE GENOMIC DNA]</scope>
</reference>
<evidence type="ECO:0000313" key="4">
    <source>
        <dbReference type="Proteomes" id="UP001497482"/>
    </source>
</evidence>
<evidence type="ECO:0000256" key="1">
    <source>
        <dbReference type="SAM" id="MobiDB-lite"/>
    </source>
</evidence>
<feature type="region of interest" description="Disordered" evidence="1">
    <location>
        <begin position="44"/>
        <end position="82"/>
    </location>
</feature>
<dbReference type="AlphaFoldDB" id="A0AAV2LMD0"/>
<accession>A0AAV2LMD0</accession>
<proteinExistence type="predicted"/>
<name>A0AAV2LMD0_KNICA</name>
<evidence type="ECO:0008006" key="5">
    <source>
        <dbReference type="Google" id="ProtNLM"/>
    </source>
</evidence>
<protein>
    <recommendedName>
        <fullName evidence="5">Dentin sialophosphoprotein-like</fullName>
    </recommendedName>
</protein>
<dbReference type="Proteomes" id="UP001497482">
    <property type="component" value="Chromosome 3"/>
</dbReference>
<evidence type="ECO:0000256" key="2">
    <source>
        <dbReference type="SAM" id="SignalP"/>
    </source>
</evidence>
<feature type="region of interest" description="Disordered" evidence="1">
    <location>
        <begin position="158"/>
        <end position="222"/>
    </location>
</feature>
<feature type="chain" id="PRO_5043718758" description="Dentin sialophosphoprotein-like" evidence="2">
    <location>
        <begin position="17"/>
        <end position="271"/>
    </location>
</feature>
<feature type="region of interest" description="Disordered" evidence="1">
    <location>
        <begin position="250"/>
        <end position="271"/>
    </location>
</feature>
<feature type="compositionally biased region" description="Low complexity" evidence="1">
    <location>
        <begin position="185"/>
        <end position="220"/>
    </location>
</feature>